<comment type="caution">
    <text evidence="8">The sequence shown here is derived from an EMBL/GenBank/DDBJ whole genome shotgun (WGS) entry which is preliminary data.</text>
</comment>
<evidence type="ECO:0000256" key="2">
    <source>
        <dbReference type="ARBA" id="ARBA00022692"/>
    </source>
</evidence>
<dbReference type="InterPro" id="IPR017927">
    <property type="entry name" value="FAD-bd_FR_type"/>
</dbReference>
<proteinExistence type="predicted"/>
<dbReference type="InterPro" id="IPR013112">
    <property type="entry name" value="FAD-bd_8"/>
</dbReference>
<dbReference type="EMBL" id="NBIV01000098">
    <property type="protein sequence ID" value="PXF44207.1"/>
    <property type="molecule type" value="Genomic_DNA"/>
</dbReference>
<evidence type="ECO:0000313" key="8">
    <source>
        <dbReference type="EMBL" id="PXF44207.1"/>
    </source>
</evidence>
<dbReference type="Gene3D" id="3.40.50.80">
    <property type="entry name" value="Nucleotide-binding domain of ferredoxin-NADP reductase (FNR) module"/>
    <property type="match status" value="1"/>
</dbReference>
<dbReference type="SUPFAM" id="SSF63380">
    <property type="entry name" value="Riboflavin synthase domain-like"/>
    <property type="match status" value="1"/>
</dbReference>
<comment type="subcellular location">
    <subcellularLocation>
        <location evidence="1">Membrane</location>
        <topology evidence="1">Multi-pass membrane protein</topology>
    </subcellularLocation>
</comment>
<dbReference type="InterPro" id="IPR017938">
    <property type="entry name" value="Riboflavin_synthase-like_b-brl"/>
</dbReference>
<keyword evidence="5 6" id="KW-0472">Membrane</keyword>
<keyword evidence="3 6" id="KW-1133">Transmembrane helix</keyword>
<feature type="transmembrane region" description="Helical" evidence="6">
    <location>
        <begin position="39"/>
        <end position="63"/>
    </location>
</feature>
<feature type="transmembrane region" description="Helical" evidence="6">
    <location>
        <begin position="78"/>
        <end position="97"/>
    </location>
</feature>
<organism evidence="8 9">
    <name type="scientific">Gracilariopsis chorda</name>
    <dbReference type="NCBI Taxonomy" id="448386"/>
    <lineage>
        <taxon>Eukaryota</taxon>
        <taxon>Rhodophyta</taxon>
        <taxon>Florideophyceae</taxon>
        <taxon>Rhodymeniophycidae</taxon>
        <taxon>Gracilariales</taxon>
        <taxon>Gracilariaceae</taxon>
        <taxon>Gracilariopsis</taxon>
    </lineage>
</organism>
<reference evidence="8 9" key="1">
    <citation type="journal article" date="2018" name="Mol. Biol. Evol.">
        <title>Analysis of the draft genome of the red seaweed Gracilariopsis chorda provides insights into genome size evolution in Rhodophyta.</title>
        <authorList>
            <person name="Lee J."/>
            <person name="Yang E.C."/>
            <person name="Graf L."/>
            <person name="Yang J.H."/>
            <person name="Qiu H."/>
            <person name="Zel Zion U."/>
            <person name="Chan C.X."/>
            <person name="Stephens T.G."/>
            <person name="Weber A.P.M."/>
            <person name="Boo G.H."/>
            <person name="Boo S.M."/>
            <person name="Kim K.M."/>
            <person name="Shin Y."/>
            <person name="Jung M."/>
            <person name="Lee S.J."/>
            <person name="Yim H.S."/>
            <person name="Lee J.H."/>
            <person name="Bhattacharya D."/>
            <person name="Yoon H.S."/>
        </authorList>
    </citation>
    <scope>NUCLEOTIDE SEQUENCE [LARGE SCALE GENOMIC DNA]</scope>
    <source>
        <strain evidence="8 9">SKKU-2015</strain>
        <tissue evidence="8">Whole body</tissue>
    </source>
</reference>
<feature type="transmembrane region" description="Helical" evidence="6">
    <location>
        <begin position="186"/>
        <end position="216"/>
    </location>
</feature>
<evidence type="ECO:0000256" key="3">
    <source>
        <dbReference type="ARBA" id="ARBA00022989"/>
    </source>
</evidence>
<dbReference type="CDD" id="cd06186">
    <property type="entry name" value="NOX_Duox_like_FAD_NADP"/>
    <property type="match status" value="1"/>
</dbReference>
<dbReference type="OrthoDB" id="6101at2759"/>
<keyword evidence="2 6" id="KW-0812">Transmembrane</keyword>
<name>A0A2V3IR57_9FLOR</name>
<dbReference type="InterPro" id="IPR013130">
    <property type="entry name" value="Fe3_Rdtase_TM_dom"/>
</dbReference>
<dbReference type="PANTHER" id="PTHR11972">
    <property type="entry name" value="NADPH OXIDASE"/>
    <property type="match status" value="1"/>
</dbReference>
<dbReference type="InterPro" id="IPR050369">
    <property type="entry name" value="RBOH/FRE"/>
</dbReference>
<evidence type="ECO:0000256" key="1">
    <source>
        <dbReference type="ARBA" id="ARBA00004141"/>
    </source>
</evidence>
<dbReference type="STRING" id="448386.A0A2V3IR57"/>
<accession>A0A2V3IR57</accession>
<dbReference type="SFLD" id="SFLDG01168">
    <property type="entry name" value="Ferric_reductase_subgroup_(FRE"/>
    <property type="match status" value="1"/>
</dbReference>
<evidence type="ECO:0000256" key="5">
    <source>
        <dbReference type="ARBA" id="ARBA00023136"/>
    </source>
</evidence>
<dbReference type="Gene3D" id="2.40.30.10">
    <property type="entry name" value="Translation factors"/>
    <property type="match status" value="1"/>
</dbReference>
<dbReference type="PROSITE" id="PS51384">
    <property type="entry name" value="FAD_FR"/>
    <property type="match status" value="1"/>
</dbReference>
<dbReference type="InterPro" id="IPR039261">
    <property type="entry name" value="FNR_nucleotide-bd"/>
</dbReference>
<feature type="transmembrane region" description="Helical" evidence="6">
    <location>
        <begin position="109"/>
        <end position="130"/>
    </location>
</feature>
<dbReference type="GO" id="GO:0016491">
    <property type="term" value="F:oxidoreductase activity"/>
    <property type="evidence" value="ECO:0007669"/>
    <property type="project" value="UniProtKB-KW"/>
</dbReference>
<evidence type="ECO:0000259" key="7">
    <source>
        <dbReference type="PROSITE" id="PS51384"/>
    </source>
</evidence>
<dbReference type="Pfam" id="PF08022">
    <property type="entry name" value="FAD_binding_8"/>
    <property type="match status" value="1"/>
</dbReference>
<sequence>MQKPWKPYEDSWLPFERIRFKLIPAVLSKRRFFAPSINLVGLSIVEITIAILLTAGTAVLGYLLKDVEVESSGNIAEFYWIPLFILIMYRSPVALIFGVSFERSMFWHAYFALLALAYAVWHGVSAMYWAPLDDDGGSQKGLGFQSFSRGEYKGSFWTGAAIVIIMIITIVSSIHPIRRYVRRSWLWLHHVLAVAAVVVCAIHGAGIVVGAFAIYIADRLFGYIYQALWKYKNMSSEAKVSLLKSGFVRLSFPRTLSFSPGQYICIYIPSVSYFEFHAFSIASCPSDDKLCVLIKPDGRWTKKLCKRIQNSPDYEGSNAPIRAFFHGPIGSVALDWQSQSQYQTFLLVGGGIGVTPLISFYRHLLGQAMRGRPVRKVLLIWLVRNKDIATDVLDSQLYAQSDASDNKWWENNADAENPHVVSEQDFTAKIHITRPESDVITFLNADGEESTQSDADRLLVNVHWNTGRANFSYEFESVRQSMCGKGRVAVLGCGPGAMTRDVVRTARSSSTHGVHFDVHLEHFY</sequence>
<dbReference type="SUPFAM" id="SSF52343">
    <property type="entry name" value="Ferredoxin reductase-like, C-terminal NADP-linked domain"/>
    <property type="match status" value="1"/>
</dbReference>
<gene>
    <name evidence="8" type="ORF">BWQ96_06067</name>
</gene>
<dbReference type="SFLD" id="SFLDS00052">
    <property type="entry name" value="Ferric_Reductase_Domain"/>
    <property type="match status" value="1"/>
</dbReference>
<dbReference type="GO" id="GO:0005886">
    <property type="term" value="C:plasma membrane"/>
    <property type="evidence" value="ECO:0007669"/>
    <property type="project" value="TreeGrafter"/>
</dbReference>
<dbReference type="Proteomes" id="UP000247409">
    <property type="component" value="Unassembled WGS sequence"/>
</dbReference>
<keyword evidence="4" id="KW-0560">Oxidoreductase</keyword>
<dbReference type="AlphaFoldDB" id="A0A2V3IR57"/>
<dbReference type="Pfam" id="PF08030">
    <property type="entry name" value="NAD_binding_6"/>
    <property type="match status" value="1"/>
</dbReference>
<feature type="transmembrane region" description="Helical" evidence="6">
    <location>
        <begin position="156"/>
        <end position="174"/>
    </location>
</feature>
<dbReference type="Pfam" id="PF01794">
    <property type="entry name" value="Ferric_reduct"/>
    <property type="match status" value="1"/>
</dbReference>
<feature type="domain" description="FAD-binding FR-type" evidence="7">
    <location>
        <begin position="226"/>
        <end position="335"/>
    </location>
</feature>
<protein>
    <submittedName>
        <fullName evidence="8">Dual oxidase 2</fullName>
    </submittedName>
</protein>
<evidence type="ECO:0000256" key="6">
    <source>
        <dbReference type="SAM" id="Phobius"/>
    </source>
</evidence>
<evidence type="ECO:0000256" key="4">
    <source>
        <dbReference type="ARBA" id="ARBA00023002"/>
    </source>
</evidence>
<keyword evidence="9" id="KW-1185">Reference proteome</keyword>
<evidence type="ECO:0000313" key="9">
    <source>
        <dbReference type="Proteomes" id="UP000247409"/>
    </source>
</evidence>
<dbReference type="InterPro" id="IPR013121">
    <property type="entry name" value="Fe_red_NAD-bd_6"/>
</dbReference>
<dbReference type="PANTHER" id="PTHR11972:SF55">
    <property type="entry name" value="FERRIC REDUCTASE"/>
    <property type="match status" value="1"/>
</dbReference>